<proteinExistence type="predicted"/>
<dbReference type="RefSeq" id="WP_106063865.1">
    <property type="nucleotide sequence ID" value="NZ_PVXO01000047.1"/>
</dbReference>
<dbReference type="OrthoDB" id="9808360at2"/>
<dbReference type="InterPro" id="IPR000944">
    <property type="entry name" value="Tscrpt_reg_Rrf2"/>
</dbReference>
<evidence type="ECO:0000313" key="1">
    <source>
        <dbReference type="EMBL" id="PRR78352.1"/>
    </source>
</evidence>
<reference evidence="1 2" key="1">
    <citation type="submission" date="2018-03" db="EMBL/GenBank/DDBJ databases">
        <title>Genome sequence of Clostridium liquoris DSM 100320.</title>
        <authorList>
            <person name="Poehlein A."/>
            <person name="Daniel R."/>
        </authorList>
    </citation>
    <scope>NUCLEOTIDE SEQUENCE [LARGE SCALE GENOMIC DNA]</scope>
    <source>
        <strain evidence="1 2">DSM 100320</strain>
    </source>
</reference>
<accession>A0A2T0B3A6</accession>
<dbReference type="PROSITE" id="PS01332">
    <property type="entry name" value="HTH_RRF2_1"/>
    <property type="match status" value="1"/>
</dbReference>
<protein>
    <submittedName>
        <fullName evidence="1">HTH-type transcriptional regulator IscR</fullName>
    </submittedName>
</protein>
<dbReference type="AlphaFoldDB" id="A0A2T0B3A6"/>
<dbReference type="PANTHER" id="PTHR33221">
    <property type="entry name" value="WINGED HELIX-TURN-HELIX TRANSCRIPTIONAL REGULATOR, RRF2 FAMILY"/>
    <property type="match status" value="1"/>
</dbReference>
<dbReference type="SUPFAM" id="SSF46785">
    <property type="entry name" value="Winged helix' DNA-binding domain"/>
    <property type="match status" value="1"/>
</dbReference>
<name>A0A2T0B3A6_9CLOT</name>
<dbReference type="GO" id="GO:0005829">
    <property type="term" value="C:cytosol"/>
    <property type="evidence" value="ECO:0007669"/>
    <property type="project" value="TreeGrafter"/>
</dbReference>
<dbReference type="Gene3D" id="1.10.10.10">
    <property type="entry name" value="Winged helix-like DNA-binding domain superfamily/Winged helix DNA-binding domain"/>
    <property type="match status" value="1"/>
</dbReference>
<evidence type="ECO:0000313" key="2">
    <source>
        <dbReference type="Proteomes" id="UP000239706"/>
    </source>
</evidence>
<organism evidence="1 2">
    <name type="scientific">Clostridium liquoris</name>
    <dbReference type="NCBI Taxonomy" id="1289519"/>
    <lineage>
        <taxon>Bacteria</taxon>
        <taxon>Bacillati</taxon>
        <taxon>Bacillota</taxon>
        <taxon>Clostridia</taxon>
        <taxon>Eubacteriales</taxon>
        <taxon>Clostridiaceae</taxon>
        <taxon>Clostridium</taxon>
    </lineage>
</organism>
<dbReference type="InterPro" id="IPR036390">
    <property type="entry name" value="WH_DNA-bd_sf"/>
</dbReference>
<dbReference type="GO" id="GO:0003700">
    <property type="term" value="F:DNA-binding transcription factor activity"/>
    <property type="evidence" value="ECO:0007669"/>
    <property type="project" value="TreeGrafter"/>
</dbReference>
<dbReference type="PANTHER" id="PTHR33221:SF2">
    <property type="entry name" value="TRANSCRIPTIONAL REGULATOR"/>
    <property type="match status" value="1"/>
</dbReference>
<keyword evidence="2" id="KW-1185">Reference proteome</keyword>
<dbReference type="InterPro" id="IPR036388">
    <property type="entry name" value="WH-like_DNA-bd_sf"/>
</dbReference>
<dbReference type="EMBL" id="PVXO01000047">
    <property type="protein sequence ID" value="PRR78352.1"/>
    <property type="molecule type" value="Genomic_DNA"/>
</dbReference>
<dbReference type="NCBIfam" id="TIGR00738">
    <property type="entry name" value="rrf2_super"/>
    <property type="match status" value="1"/>
</dbReference>
<dbReference type="Pfam" id="PF02082">
    <property type="entry name" value="Rrf2"/>
    <property type="match status" value="1"/>
</dbReference>
<sequence length="135" mass="15113">MNITQEADYAIRAVLILSKEGEGAKLDAKTIAERGCVPLRFLLKLLRKLIKAGIIKSFRGVNGGYALLKNSKDISLKEVIEAIDGPIAINRCLKNDSFCNANRNFNCSVHKHLDTIQKVLEDELEKVNFEELKNN</sequence>
<dbReference type="Proteomes" id="UP000239706">
    <property type="component" value="Unassembled WGS sequence"/>
</dbReference>
<comment type="caution">
    <text evidence="1">The sequence shown here is derived from an EMBL/GenBank/DDBJ whole genome shotgun (WGS) entry which is preliminary data.</text>
</comment>
<gene>
    <name evidence="1" type="primary">iscR</name>
    <name evidence="1" type="ORF">CLLI_17790</name>
</gene>
<dbReference type="InterPro" id="IPR030489">
    <property type="entry name" value="TR_Rrf2-type_CS"/>
</dbReference>
<dbReference type="PROSITE" id="PS51197">
    <property type="entry name" value="HTH_RRF2_2"/>
    <property type="match status" value="1"/>
</dbReference>